<comment type="caution">
    <text evidence="1">The sequence shown here is derived from an EMBL/GenBank/DDBJ whole genome shotgun (WGS) entry which is preliminary data.</text>
</comment>
<keyword evidence="2" id="KW-1185">Reference proteome</keyword>
<proteinExistence type="predicted"/>
<dbReference type="EMBL" id="CM042023">
    <property type="protein sequence ID" value="KAI3813861.1"/>
    <property type="molecule type" value="Genomic_DNA"/>
</dbReference>
<accession>A0ACB9J177</accession>
<gene>
    <name evidence="1" type="ORF">L1987_18596</name>
</gene>
<dbReference type="Proteomes" id="UP001056120">
    <property type="component" value="Linkage Group LG06"/>
</dbReference>
<evidence type="ECO:0000313" key="2">
    <source>
        <dbReference type="Proteomes" id="UP001056120"/>
    </source>
</evidence>
<evidence type="ECO:0000313" key="1">
    <source>
        <dbReference type="EMBL" id="KAI3813861.1"/>
    </source>
</evidence>
<protein>
    <submittedName>
        <fullName evidence="1">Uncharacterized protein</fullName>
    </submittedName>
</protein>
<sequence length="214" mass="24554">MCICRKDWGRSSKSKRKGKEPTSGSVNPPPKRNRRNLIIDKSESDQEMEVETEQILKPHQKRSTPLSSLHPMWQEDLYIEKIGDLKDNESIFMCERAVMLYDFRPSGVVECFTRLGWEAALSFHDIEGRDRIPSKAILKWMATLEKDVGSNPPFTATLTDMVGGQRVVMSFDTIRQVAPFDSFPAQEYVYPPDRQILDNATIGDEGFAMLRDFF</sequence>
<name>A0ACB9J177_9ASTR</name>
<reference evidence="2" key="1">
    <citation type="journal article" date="2022" name="Mol. Ecol. Resour.">
        <title>The genomes of chicory, endive, great burdock and yacon provide insights into Asteraceae palaeo-polyploidization history and plant inulin production.</title>
        <authorList>
            <person name="Fan W."/>
            <person name="Wang S."/>
            <person name="Wang H."/>
            <person name="Wang A."/>
            <person name="Jiang F."/>
            <person name="Liu H."/>
            <person name="Zhao H."/>
            <person name="Xu D."/>
            <person name="Zhang Y."/>
        </authorList>
    </citation>
    <scope>NUCLEOTIDE SEQUENCE [LARGE SCALE GENOMIC DNA]</scope>
    <source>
        <strain evidence="2">cv. Yunnan</strain>
    </source>
</reference>
<reference evidence="1 2" key="2">
    <citation type="journal article" date="2022" name="Mol. Ecol. Resour.">
        <title>The genomes of chicory, endive, great burdock and yacon provide insights into Asteraceae paleo-polyploidization history and plant inulin production.</title>
        <authorList>
            <person name="Fan W."/>
            <person name="Wang S."/>
            <person name="Wang H."/>
            <person name="Wang A."/>
            <person name="Jiang F."/>
            <person name="Liu H."/>
            <person name="Zhao H."/>
            <person name="Xu D."/>
            <person name="Zhang Y."/>
        </authorList>
    </citation>
    <scope>NUCLEOTIDE SEQUENCE [LARGE SCALE GENOMIC DNA]</scope>
    <source>
        <strain evidence="2">cv. Yunnan</strain>
        <tissue evidence="1">Leaves</tissue>
    </source>
</reference>
<organism evidence="1 2">
    <name type="scientific">Smallanthus sonchifolius</name>
    <dbReference type="NCBI Taxonomy" id="185202"/>
    <lineage>
        <taxon>Eukaryota</taxon>
        <taxon>Viridiplantae</taxon>
        <taxon>Streptophyta</taxon>
        <taxon>Embryophyta</taxon>
        <taxon>Tracheophyta</taxon>
        <taxon>Spermatophyta</taxon>
        <taxon>Magnoliopsida</taxon>
        <taxon>eudicotyledons</taxon>
        <taxon>Gunneridae</taxon>
        <taxon>Pentapetalae</taxon>
        <taxon>asterids</taxon>
        <taxon>campanulids</taxon>
        <taxon>Asterales</taxon>
        <taxon>Asteraceae</taxon>
        <taxon>Asteroideae</taxon>
        <taxon>Heliantheae alliance</taxon>
        <taxon>Millerieae</taxon>
        <taxon>Smallanthus</taxon>
    </lineage>
</organism>